<comment type="caution">
    <text evidence="2">The sequence shown here is derived from an EMBL/GenBank/DDBJ whole genome shotgun (WGS) entry which is preliminary data.</text>
</comment>
<evidence type="ECO:0000259" key="1">
    <source>
        <dbReference type="Pfam" id="PF12770"/>
    </source>
</evidence>
<accession>A0A254NFC2</accession>
<dbReference type="RefSeq" id="WP_088483098.1">
    <property type="nucleotide sequence ID" value="NZ_NISI01000003.1"/>
</dbReference>
<dbReference type="Proteomes" id="UP000197446">
    <property type="component" value="Unassembled WGS sequence"/>
</dbReference>
<organism evidence="2 3">
    <name type="scientific">Roseateles puraquae</name>
    <dbReference type="NCBI Taxonomy" id="431059"/>
    <lineage>
        <taxon>Bacteria</taxon>
        <taxon>Pseudomonadati</taxon>
        <taxon>Pseudomonadota</taxon>
        <taxon>Betaproteobacteria</taxon>
        <taxon>Burkholderiales</taxon>
        <taxon>Sphaerotilaceae</taxon>
        <taxon>Roseateles</taxon>
    </lineage>
</organism>
<dbReference type="Gene3D" id="1.25.40.10">
    <property type="entry name" value="Tetratricopeptide repeat domain"/>
    <property type="match status" value="1"/>
</dbReference>
<protein>
    <recommendedName>
        <fullName evidence="1">CHAT domain-containing protein</fullName>
    </recommendedName>
</protein>
<proteinExistence type="predicted"/>
<keyword evidence="3" id="KW-1185">Reference proteome</keyword>
<dbReference type="Pfam" id="PF12770">
    <property type="entry name" value="CHAT"/>
    <property type="match status" value="1"/>
</dbReference>
<dbReference type="InterPro" id="IPR011990">
    <property type="entry name" value="TPR-like_helical_dom_sf"/>
</dbReference>
<name>A0A254NFC2_9BURK</name>
<dbReference type="SUPFAM" id="SSF48452">
    <property type="entry name" value="TPR-like"/>
    <property type="match status" value="1"/>
</dbReference>
<dbReference type="EMBL" id="NISI01000003">
    <property type="protein sequence ID" value="OWR04078.1"/>
    <property type="molecule type" value="Genomic_DNA"/>
</dbReference>
<sequence length="842" mass="93502">MLFEFPADLPSYIDSDRAKLLSIDGQIYTRCVKCGEEMRCPPEFDAPTRCAACGAPEACQPVVHSRRVSLKCLDNGHVAQVRTSDPGLIACPQCRSGRTTLDEKGIDPPFPTHFFDVLDGYEYGNDVSADANRLLEELQHQNAHPDFQTAMLLMLRFVGRLRKVSYAADPAARCILLNIEGNLYRDYFRRTFVVPAALKSLSRFEEAAALSDHAFSRAAIEHNYAMAAYSALAKLKSEQLVKTLAGFDVRAAGLAAAHRALAGYAGEEFSTRDRELARTHHLLGDLHAVGDPKLCDFDEANRHYAQALQFAGGNGTLSINIAVSRVNALAKQGWPEGAASDQAAKDLEYMLRTPEVGRIWPQQHEPHHYLASYLLRHGRLDEAIREWELAAALAQSDIDRALEEHNLYGRVHEYLPIFSALAAAYARRDEPLKALAATEALRGATIRLHTMSEEERRRQVERVLKAQFEQMLGVSRDTPHTKQLRLPDIEPMLATLGTTVPGAALVSLDVHAGVANLFLDPLKPKKFWSGRKIAHRTWRFDSPGARKVLDKLTDYRQDMSKPGINRNRALTEFFRELDPIVFEPMRKLLQEEGVNDVLLVTPGLLNGLPFDVAAGSATAQQPARSRHRVRQLPSLAVAHDICLRQRNRNGRLLIVGYEGDDLPRVADEVQTLRDAFRENAVVVPDRRLTKVDVLAELAKGYEYIHFCCHGTFDHLFPERSALLLSADHESDAKRVTAKELREVGLQGASLVTLSACSSNLGSFQSTNDLFGLTGSLLRSGARAVVGSRWPVSDAFAGRFMGELYTRIAQHQVDPVVAFDEVCRAASSSEKLENWASFSFVGI</sequence>
<dbReference type="OrthoDB" id="9771112at2"/>
<dbReference type="AlphaFoldDB" id="A0A254NFC2"/>
<gene>
    <name evidence="2" type="ORF">CDO81_10170</name>
</gene>
<reference evidence="2 3" key="1">
    <citation type="journal article" date="2007" name="Int. J. Syst. Evol. Microbiol.">
        <title>Description of Pelomonas aquatica sp. nov. and Pelomonas puraquae sp. nov., isolated from industrial and haemodialysis water.</title>
        <authorList>
            <person name="Gomila M."/>
            <person name="Bowien B."/>
            <person name="Falsen E."/>
            <person name="Moore E.R."/>
            <person name="Lalucat J."/>
        </authorList>
    </citation>
    <scope>NUCLEOTIDE SEQUENCE [LARGE SCALE GENOMIC DNA]</scope>
    <source>
        <strain evidence="2 3">CCUG 52769</strain>
    </source>
</reference>
<evidence type="ECO:0000313" key="3">
    <source>
        <dbReference type="Proteomes" id="UP000197446"/>
    </source>
</evidence>
<feature type="domain" description="CHAT" evidence="1">
    <location>
        <begin position="573"/>
        <end position="841"/>
    </location>
</feature>
<evidence type="ECO:0000313" key="2">
    <source>
        <dbReference type="EMBL" id="OWR04078.1"/>
    </source>
</evidence>
<dbReference type="InterPro" id="IPR024983">
    <property type="entry name" value="CHAT_dom"/>
</dbReference>